<dbReference type="EMBL" id="LGRX02028810">
    <property type="protein sequence ID" value="KAK3247605.1"/>
    <property type="molecule type" value="Genomic_DNA"/>
</dbReference>
<dbReference type="GO" id="GO:0008270">
    <property type="term" value="F:zinc ion binding"/>
    <property type="evidence" value="ECO:0007669"/>
    <property type="project" value="UniProtKB-KW"/>
</dbReference>
<feature type="domain" description="Zinc finger PHD-type" evidence="5">
    <location>
        <begin position="129"/>
        <end position="172"/>
    </location>
</feature>
<feature type="region of interest" description="Disordered" evidence="4">
    <location>
        <begin position="63"/>
        <end position="119"/>
    </location>
</feature>
<evidence type="ECO:0000256" key="3">
    <source>
        <dbReference type="ARBA" id="ARBA00022833"/>
    </source>
</evidence>
<dbReference type="InterPro" id="IPR013083">
    <property type="entry name" value="Znf_RING/FYVE/PHD"/>
</dbReference>
<evidence type="ECO:0000256" key="4">
    <source>
        <dbReference type="SAM" id="MobiDB-lite"/>
    </source>
</evidence>
<proteinExistence type="predicted"/>
<evidence type="ECO:0000313" key="7">
    <source>
        <dbReference type="Proteomes" id="UP001190700"/>
    </source>
</evidence>
<dbReference type="SMART" id="SM00249">
    <property type="entry name" value="PHD"/>
    <property type="match status" value="1"/>
</dbReference>
<dbReference type="PANTHER" id="PTHR48442">
    <property type="entry name" value="SET DOMAIN-CONTAINING PROTEIN"/>
    <property type="match status" value="1"/>
</dbReference>
<sequence length="214" mass="23647">MHSVYSAFLVLCELEVPAGPFHFFSCCCHEYCVSKCCEHSLAFGIHKDKFKAPMDRNLELIGRQPQVGRPPKPRHALKRQPGPNEKVSLQIKRKLAARSRAGPSTAETEEEDMQTLGSQAPSNRLQWSLCGSAALGDKMLLCDICDKGFHIHCLRPVLPDIPKGCWFCGTCQYDTDTFQSDTKTTDAKTTASKTTGNKCNKGKLGKKGKKGKSK</sequence>
<gene>
    <name evidence="6" type="ORF">CYMTET_42904</name>
</gene>
<evidence type="ECO:0000256" key="1">
    <source>
        <dbReference type="ARBA" id="ARBA00022723"/>
    </source>
</evidence>
<reference evidence="6 7" key="1">
    <citation type="journal article" date="2015" name="Genome Biol. Evol.">
        <title>Comparative Genomics of a Bacterivorous Green Alga Reveals Evolutionary Causalities and Consequences of Phago-Mixotrophic Mode of Nutrition.</title>
        <authorList>
            <person name="Burns J.A."/>
            <person name="Paasch A."/>
            <person name="Narechania A."/>
            <person name="Kim E."/>
        </authorList>
    </citation>
    <scope>NUCLEOTIDE SEQUENCE [LARGE SCALE GENOMIC DNA]</scope>
    <source>
        <strain evidence="6 7">PLY_AMNH</strain>
    </source>
</reference>
<keyword evidence="7" id="KW-1185">Reference proteome</keyword>
<feature type="compositionally biased region" description="Basic residues" evidence="4">
    <location>
        <begin position="200"/>
        <end position="214"/>
    </location>
</feature>
<dbReference type="InterPro" id="IPR053114">
    <property type="entry name" value="ATXR5/ATXR6"/>
</dbReference>
<evidence type="ECO:0000259" key="5">
    <source>
        <dbReference type="SMART" id="SM00249"/>
    </source>
</evidence>
<keyword evidence="3" id="KW-0862">Zinc</keyword>
<dbReference type="PANTHER" id="PTHR48442:SF1">
    <property type="entry name" value="SET DOMAIN-CONTAINING PROTEIN"/>
    <property type="match status" value="1"/>
</dbReference>
<keyword evidence="2" id="KW-0863">Zinc-finger</keyword>
<dbReference type="Proteomes" id="UP001190700">
    <property type="component" value="Unassembled WGS sequence"/>
</dbReference>
<evidence type="ECO:0000313" key="6">
    <source>
        <dbReference type="EMBL" id="KAK3247605.1"/>
    </source>
</evidence>
<dbReference type="Pfam" id="PF00628">
    <property type="entry name" value="PHD"/>
    <property type="match status" value="1"/>
</dbReference>
<name>A0AAE0C558_9CHLO</name>
<dbReference type="SUPFAM" id="SSF57903">
    <property type="entry name" value="FYVE/PHD zinc finger"/>
    <property type="match status" value="1"/>
</dbReference>
<accession>A0AAE0C558</accession>
<dbReference type="InterPro" id="IPR019787">
    <property type="entry name" value="Znf_PHD-finger"/>
</dbReference>
<dbReference type="AlphaFoldDB" id="A0AAE0C558"/>
<comment type="caution">
    <text evidence="6">The sequence shown here is derived from an EMBL/GenBank/DDBJ whole genome shotgun (WGS) entry which is preliminary data.</text>
</comment>
<evidence type="ECO:0000256" key="2">
    <source>
        <dbReference type="ARBA" id="ARBA00022771"/>
    </source>
</evidence>
<feature type="compositionally biased region" description="Low complexity" evidence="4">
    <location>
        <begin position="187"/>
        <end position="199"/>
    </location>
</feature>
<protein>
    <recommendedName>
        <fullName evidence="5">Zinc finger PHD-type domain-containing protein</fullName>
    </recommendedName>
</protein>
<dbReference type="InterPro" id="IPR001965">
    <property type="entry name" value="Znf_PHD"/>
</dbReference>
<dbReference type="Gene3D" id="3.30.40.10">
    <property type="entry name" value="Zinc/RING finger domain, C3HC4 (zinc finger)"/>
    <property type="match status" value="1"/>
</dbReference>
<dbReference type="InterPro" id="IPR011011">
    <property type="entry name" value="Znf_FYVE_PHD"/>
</dbReference>
<feature type="region of interest" description="Disordered" evidence="4">
    <location>
        <begin position="182"/>
        <end position="214"/>
    </location>
</feature>
<keyword evidence="1" id="KW-0479">Metal-binding</keyword>
<organism evidence="6 7">
    <name type="scientific">Cymbomonas tetramitiformis</name>
    <dbReference type="NCBI Taxonomy" id="36881"/>
    <lineage>
        <taxon>Eukaryota</taxon>
        <taxon>Viridiplantae</taxon>
        <taxon>Chlorophyta</taxon>
        <taxon>Pyramimonadophyceae</taxon>
        <taxon>Pyramimonadales</taxon>
        <taxon>Pyramimonadaceae</taxon>
        <taxon>Cymbomonas</taxon>
    </lineage>
</organism>